<dbReference type="AlphaFoldDB" id="A0AAE0Z8L5"/>
<accession>A0AAE0Z8L5</accession>
<organism evidence="1 2">
    <name type="scientific">Elysia crispata</name>
    <name type="common">lettuce slug</name>
    <dbReference type="NCBI Taxonomy" id="231223"/>
    <lineage>
        <taxon>Eukaryota</taxon>
        <taxon>Metazoa</taxon>
        <taxon>Spiralia</taxon>
        <taxon>Lophotrochozoa</taxon>
        <taxon>Mollusca</taxon>
        <taxon>Gastropoda</taxon>
        <taxon>Heterobranchia</taxon>
        <taxon>Euthyneura</taxon>
        <taxon>Panpulmonata</taxon>
        <taxon>Sacoglossa</taxon>
        <taxon>Placobranchoidea</taxon>
        <taxon>Plakobranchidae</taxon>
        <taxon>Elysia</taxon>
    </lineage>
</organism>
<name>A0AAE0Z8L5_9GAST</name>
<dbReference type="Proteomes" id="UP001283361">
    <property type="component" value="Unassembled WGS sequence"/>
</dbReference>
<protein>
    <submittedName>
        <fullName evidence="1">Uncharacterized protein</fullName>
    </submittedName>
</protein>
<comment type="caution">
    <text evidence="1">The sequence shown here is derived from an EMBL/GenBank/DDBJ whole genome shotgun (WGS) entry which is preliminary data.</text>
</comment>
<dbReference type="EMBL" id="JAWDGP010004369">
    <property type="protein sequence ID" value="KAK3764869.1"/>
    <property type="molecule type" value="Genomic_DNA"/>
</dbReference>
<reference evidence="1" key="1">
    <citation type="journal article" date="2023" name="G3 (Bethesda)">
        <title>A reference genome for the long-term kleptoplast-retaining sea slug Elysia crispata morphotype clarki.</title>
        <authorList>
            <person name="Eastman K.E."/>
            <person name="Pendleton A.L."/>
            <person name="Shaikh M.A."/>
            <person name="Suttiyut T."/>
            <person name="Ogas R."/>
            <person name="Tomko P."/>
            <person name="Gavelis G."/>
            <person name="Widhalm J.R."/>
            <person name="Wisecaver J.H."/>
        </authorList>
    </citation>
    <scope>NUCLEOTIDE SEQUENCE</scope>
    <source>
        <strain evidence="1">ECLA1</strain>
    </source>
</reference>
<sequence length="143" mass="15995">MQTTVYGPTPGGEERDIFAQCPPIQMRGHSFTQTDQHNFSNKVRAVYEGPEGQRSAHIESDASKMPVRLVLRQLFRCLLDTPSNEESSSRGIEPPATDRCLDLPAWSIYRLHSLGERGHVTQCHVLITFYHGVNQENSGSALT</sequence>
<evidence type="ECO:0000313" key="2">
    <source>
        <dbReference type="Proteomes" id="UP001283361"/>
    </source>
</evidence>
<keyword evidence="2" id="KW-1185">Reference proteome</keyword>
<evidence type="ECO:0000313" key="1">
    <source>
        <dbReference type="EMBL" id="KAK3764869.1"/>
    </source>
</evidence>
<proteinExistence type="predicted"/>
<gene>
    <name evidence="1" type="ORF">RRG08_014823</name>
</gene>